<reference evidence="2" key="1">
    <citation type="submission" date="2022-05" db="EMBL/GenBank/DDBJ databases">
        <title>The Musa troglodytarum L. genome provides insights into the mechanism of non-climacteric behaviour and enrichment of carotenoids.</title>
        <authorList>
            <person name="Wang J."/>
        </authorList>
    </citation>
    <scope>NUCLEOTIDE SEQUENCE</scope>
    <source>
        <tissue evidence="2">Leaf</tissue>
    </source>
</reference>
<dbReference type="OrthoDB" id="2384430at2759"/>
<protein>
    <submittedName>
        <fullName evidence="2">Uncharacterized protein</fullName>
    </submittedName>
</protein>
<organism evidence="2 3">
    <name type="scientific">Musa troglodytarum</name>
    <name type="common">fe'i banana</name>
    <dbReference type="NCBI Taxonomy" id="320322"/>
    <lineage>
        <taxon>Eukaryota</taxon>
        <taxon>Viridiplantae</taxon>
        <taxon>Streptophyta</taxon>
        <taxon>Embryophyta</taxon>
        <taxon>Tracheophyta</taxon>
        <taxon>Spermatophyta</taxon>
        <taxon>Magnoliopsida</taxon>
        <taxon>Liliopsida</taxon>
        <taxon>Zingiberales</taxon>
        <taxon>Musaceae</taxon>
        <taxon>Musa</taxon>
    </lineage>
</organism>
<proteinExistence type="predicted"/>
<name>A0A9E7JF20_9LILI</name>
<keyword evidence="3" id="KW-1185">Reference proteome</keyword>
<gene>
    <name evidence="2" type="ORF">MUK42_06610</name>
</gene>
<dbReference type="AlphaFoldDB" id="A0A9E7JF20"/>
<dbReference type="Proteomes" id="UP001055439">
    <property type="component" value="Chromosome 10"/>
</dbReference>
<evidence type="ECO:0000313" key="2">
    <source>
        <dbReference type="EMBL" id="URD78526.1"/>
    </source>
</evidence>
<feature type="compositionally biased region" description="Basic and acidic residues" evidence="1">
    <location>
        <begin position="236"/>
        <end position="253"/>
    </location>
</feature>
<dbReference type="PANTHER" id="PTHR36792">
    <property type="entry name" value="EXPRESSED PROTEIN"/>
    <property type="match status" value="1"/>
</dbReference>
<accession>A0A9E7JF20</accession>
<sequence>MGYTSPPRIRSSKVAKPALKTLASLNNAKTSTVAALRDLGRGMDDRVRQEGRVPLKEVVADGTRRWFQDALKEARVGDTAMQVLVGQMHHSGYGVLKNDQKDVSVSLAKLEEAYKPEKQTKAAIWQAFKPETGNQENYVPFRLSSKSRGSWWNCSQACCKRCHYGSWVPLPCHLCTYGGGLGTVALLEGFKQARRRCLQHFGVYSDSIQVITAQTTDTAGGRPGSDRAEPSPTEPSRAEPIRAEPSRAERSRAEPNGAELGQVEPSRTEPSRASRAGRAGQDRSKIVTGRAGPSRRPGLAAGSSRS</sequence>
<feature type="region of interest" description="Disordered" evidence="1">
    <location>
        <begin position="215"/>
        <end position="306"/>
    </location>
</feature>
<evidence type="ECO:0000313" key="3">
    <source>
        <dbReference type="Proteomes" id="UP001055439"/>
    </source>
</evidence>
<dbReference type="EMBL" id="CP097503">
    <property type="protein sequence ID" value="URD78526.1"/>
    <property type="molecule type" value="Genomic_DNA"/>
</dbReference>
<evidence type="ECO:0000256" key="1">
    <source>
        <dbReference type="SAM" id="MobiDB-lite"/>
    </source>
</evidence>
<dbReference type="PANTHER" id="PTHR36792:SF5">
    <property type="entry name" value="SEL1 REPEAT PROTEIN"/>
    <property type="match status" value="1"/>
</dbReference>